<feature type="binding site" evidence="11">
    <location>
        <begin position="125"/>
        <end position="127"/>
    </location>
    <ligand>
        <name>FMN</name>
        <dbReference type="ChEBI" id="CHEBI:58210"/>
    </ligand>
</feature>
<dbReference type="RefSeq" id="WP_230742826.1">
    <property type="nucleotide sequence ID" value="NZ_PGCK01000012.1"/>
</dbReference>
<dbReference type="NCBIfam" id="TIGR00033">
    <property type="entry name" value="aroC"/>
    <property type="match status" value="1"/>
</dbReference>
<feature type="binding site" evidence="11">
    <location>
        <position position="327"/>
    </location>
    <ligand>
        <name>FMN</name>
        <dbReference type="ChEBI" id="CHEBI:58210"/>
    </ligand>
</feature>
<feature type="binding site" evidence="11">
    <location>
        <position position="48"/>
    </location>
    <ligand>
        <name>NADP(+)</name>
        <dbReference type="ChEBI" id="CHEBI:58349"/>
    </ligand>
</feature>
<evidence type="ECO:0000256" key="10">
    <source>
        <dbReference type="ARBA" id="ARBA00023239"/>
    </source>
</evidence>
<comment type="caution">
    <text evidence="13">The sequence shown here is derived from an EMBL/GenBank/DDBJ whole genome shotgun (WGS) entry which is preliminary data.</text>
</comment>
<dbReference type="FunFam" id="3.60.150.10:FF:000002">
    <property type="entry name" value="Chorismate synthase"/>
    <property type="match status" value="1"/>
</dbReference>
<evidence type="ECO:0000256" key="2">
    <source>
        <dbReference type="ARBA" id="ARBA00008014"/>
    </source>
</evidence>
<dbReference type="Gene3D" id="3.60.150.10">
    <property type="entry name" value="Chorismate synthase AroC"/>
    <property type="match status" value="1"/>
</dbReference>
<keyword evidence="9 11" id="KW-0057">Aromatic amino acid biosynthesis</keyword>
<dbReference type="EC" id="4.2.3.5" evidence="3 11"/>
<dbReference type="InterPro" id="IPR000453">
    <property type="entry name" value="Chorismate_synth"/>
</dbReference>
<comment type="function">
    <text evidence="11">Catalyzes the anti-1,4-elimination of the C-3 phosphate and the C-6 proR hydrogen from 5-enolpyruvylshikimate-3-phosphate (EPSP) to yield chorismate, which is the branch point compound that serves as the starting substrate for the three terminal pathways of aromatic amino acid biosynthesis. This reaction introduces a second double bond into the aromatic ring system.</text>
</comment>
<dbReference type="HAMAP" id="MF_00300">
    <property type="entry name" value="Chorismate_synth"/>
    <property type="match status" value="1"/>
</dbReference>
<dbReference type="PROSITE" id="PS00789">
    <property type="entry name" value="CHORISMATE_SYNTHASE_3"/>
    <property type="match status" value="1"/>
</dbReference>
<comment type="similarity">
    <text evidence="2 11 12">Belongs to the chorismate synthase family.</text>
</comment>
<evidence type="ECO:0000256" key="8">
    <source>
        <dbReference type="ARBA" id="ARBA00022857"/>
    </source>
</evidence>
<evidence type="ECO:0000256" key="4">
    <source>
        <dbReference type="ARBA" id="ARBA00022605"/>
    </source>
</evidence>
<evidence type="ECO:0000256" key="6">
    <source>
        <dbReference type="ARBA" id="ARBA00022643"/>
    </source>
</evidence>
<dbReference type="GO" id="GO:0005829">
    <property type="term" value="C:cytosol"/>
    <property type="evidence" value="ECO:0007669"/>
    <property type="project" value="TreeGrafter"/>
</dbReference>
<sequence length="363" mass="38465">MFGNTFGRCFRVTTFGESHGPALGLVIDGCPAGLLLSESDIQPELDKRRPGQSELTTKRSEADRVEILSGVFEGRTTGMPIAMIVRNKDVDSSSYDAIKDLIRPGHADLGYMEKFGFRDHRGGGRSSGRETVCRVAAGAVAKKLLDMKGIRVYAHVTSIYDVIATDMGLDDVINNTYTNPVRCADLSAAKKMEEAIIAAKSEGDSLGGTVEAIALGVPAGLGAPVFGKLDADLASALMGIGAVKGVEIGLGFESARLRGSVMNDEYYLDEGVIKTRTNYAGGIVGGISSGMPVVCTVAVKPTPSVSKPQNTVNIVTKKESVIEIKGRHDPSIVPRIVPVVESMISLVLVDHMIMSGRIGPDRV</sequence>
<comment type="pathway">
    <text evidence="1 11 12">Metabolic intermediate biosynthesis; chorismate biosynthesis; chorismate from D-erythrose 4-phosphate and phosphoenolpyruvate: step 7/7.</text>
</comment>
<evidence type="ECO:0000256" key="7">
    <source>
        <dbReference type="ARBA" id="ARBA00022827"/>
    </source>
</evidence>
<dbReference type="GO" id="GO:0009423">
    <property type="term" value="P:chorismate biosynthetic process"/>
    <property type="evidence" value="ECO:0007669"/>
    <property type="project" value="UniProtKB-UniRule"/>
</dbReference>
<feature type="binding site" evidence="11">
    <location>
        <position position="285"/>
    </location>
    <ligand>
        <name>FMN</name>
        <dbReference type="ChEBI" id="CHEBI:58210"/>
    </ligand>
</feature>
<evidence type="ECO:0000313" key="14">
    <source>
        <dbReference type="Proteomes" id="UP001320159"/>
    </source>
</evidence>
<dbReference type="GO" id="GO:0010181">
    <property type="term" value="F:FMN binding"/>
    <property type="evidence" value="ECO:0007669"/>
    <property type="project" value="TreeGrafter"/>
</dbReference>
<dbReference type="GO" id="GO:0004107">
    <property type="term" value="F:chorismate synthase activity"/>
    <property type="evidence" value="ECO:0007669"/>
    <property type="project" value="UniProtKB-UniRule"/>
</dbReference>
<evidence type="ECO:0000256" key="12">
    <source>
        <dbReference type="RuleBase" id="RU000605"/>
    </source>
</evidence>
<keyword evidence="6 11" id="KW-0288">FMN</keyword>
<dbReference type="CDD" id="cd07304">
    <property type="entry name" value="Chorismate_synthase"/>
    <property type="match status" value="1"/>
</dbReference>
<keyword evidence="5 11" id="KW-0285">Flavoprotein</keyword>
<dbReference type="PANTHER" id="PTHR21085:SF0">
    <property type="entry name" value="CHORISMATE SYNTHASE"/>
    <property type="match status" value="1"/>
</dbReference>
<gene>
    <name evidence="11" type="primary">aroC</name>
    <name evidence="13" type="ORF">CUJ83_13260</name>
</gene>
<evidence type="ECO:0000256" key="5">
    <source>
        <dbReference type="ARBA" id="ARBA00022630"/>
    </source>
</evidence>
<evidence type="ECO:0000313" key="13">
    <source>
        <dbReference type="EMBL" id="MCD1295965.1"/>
    </source>
</evidence>
<dbReference type="GO" id="GO:0009073">
    <property type="term" value="P:aromatic amino acid family biosynthetic process"/>
    <property type="evidence" value="ECO:0007669"/>
    <property type="project" value="UniProtKB-KW"/>
</dbReference>
<feature type="binding site" evidence="11">
    <location>
        <begin position="300"/>
        <end position="304"/>
    </location>
    <ligand>
        <name>FMN</name>
        <dbReference type="ChEBI" id="CHEBI:58210"/>
    </ligand>
</feature>
<dbReference type="EMBL" id="PGCK01000012">
    <property type="protein sequence ID" value="MCD1295965.1"/>
    <property type="molecule type" value="Genomic_DNA"/>
</dbReference>
<evidence type="ECO:0000256" key="3">
    <source>
        <dbReference type="ARBA" id="ARBA00013036"/>
    </source>
</evidence>
<dbReference type="PROSITE" id="PS00788">
    <property type="entry name" value="CHORISMATE_SYNTHASE_2"/>
    <property type="match status" value="1"/>
</dbReference>
<dbReference type="PIRSF" id="PIRSF001456">
    <property type="entry name" value="Chorismate_synth"/>
    <property type="match status" value="1"/>
</dbReference>
<dbReference type="PROSITE" id="PS00787">
    <property type="entry name" value="CHORISMATE_SYNTHASE_1"/>
    <property type="match status" value="1"/>
</dbReference>
<comment type="catalytic activity">
    <reaction evidence="11 12">
        <text>5-O-(1-carboxyvinyl)-3-phosphoshikimate = chorismate + phosphate</text>
        <dbReference type="Rhea" id="RHEA:21020"/>
        <dbReference type="ChEBI" id="CHEBI:29748"/>
        <dbReference type="ChEBI" id="CHEBI:43474"/>
        <dbReference type="ChEBI" id="CHEBI:57701"/>
        <dbReference type="EC" id="4.2.3.5"/>
    </reaction>
</comment>
<evidence type="ECO:0000256" key="1">
    <source>
        <dbReference type="ARBA" id="ARBA00005044"/>
    </source>
</evidence>
<dbReference type="InterPro" id="IPR035904">
    <property type="entry name" value="Chorismate_synth_AroC_sf"/>
</dbReference>
<dbReference type="SUPFAM" id="SSF103263">
    <property type="entry name" value="Chorismate synthase, AroC"/>
    <property type="match status" value="1"/>
</dbReference>
<dbReference type="Pfam" id="PF01264">
    <property type="entry name" value="Chorismate_synt"/>
    <property type="match status" value="1"/>
</dbReference>
<keyword evidence="4 11" id="KW-0028">Amino-acid biosynthesis</keyword>
<evidence type="ECO:0000256" key="9">
    <source>
        <dbReference type="ARBA" id="ARBA00023141"/>
    </source>
</evidence>
<dbReference type="Proteomes" id="UP001320159">
    <property type="component" value="Unassembled WGS sequence"/>
</dbReference>
<dbReference type="GO" id="GO:0008652">
    <property type="term" value="P:amino acid biosynthetic process"/>
    <property type="evidence" value="ECO:0007669"/>
    <property type="project" value="UniProtKB-KW"/>
</dbReference>
<dbReference type="AlphaFoldDB" id="A0AAP2W5V5"/>
<accession>A0AAP2W5V5</accession>
<keyword evidence="14" id="KW-1185">Reference proteome</keyword>
<dbReference type="PANTHER" id="PTHR21085">
    <property type="entry name" value="CHORISMATE SYNTHASE"/>
    <property type="match status" value="1"/>
</dbReference>
<comment type="caution">
    <text evidence="11">Lacks conserved residue(s) required for the propagation of feature annotation.</text>
</comment>
<evidence type="ECO:0000256" key="11">
    <source>
        <dbReference type="HAMAP-Rule" id="MF_00300"/>
    </source>
</evidence>
<keyword evidence="8 11" id="KW-0521">NADP</keyword>
<protein>
    <recommendedName>
        <fullName evidence="3 11">Chorismate synthase</fullName>
        <shortName evidence="11">CS</shortName>
        <ecNumber evidence="3 11">4.2.3.5</ecNumber>
    </recommendedName>
    <alternativeName>
        <fullName evidence="11">5-enolpyruvylshikimate-3-phosphate phospholyase</fullName>
    </alternativeName>
</protein>
<keyword evidence="7 11" id="KW-0274">FAD</keyword>
<comment type="cofactor">
    <cofactor evidence="11 12">
        <name>FMNH2</name>
        <dbReference type="ChEBI" id="CHEBI:57618"/>
    </cofactor>
    <text evidence="11 12">Reduced FMN (FMNH(2)).</text>
</comment>
<proteinExistence type="inferred from homology"/>
<keyword evidence="10 11" id="KW-0456">Lyase</keyword>
<dbReference type="InterPro" id="IPR020541">
    <property type="entry name" value="Chorismate_synthase_CS"/>
</dbReference>
<reference evidence="13 14" key="1">
    <citation type="submission" date="2017-11" db="EMBL/GenBank/DDBJ databases">
        <title>Isolation and Characterization of Family Methanocellaceae Species from Potential Methane Hydrate Area Offshore Southwestern Taiwan.</title>
        <authorList>
            <person name="Zhang W.-L."/>
            <person name="Chen W.-C."/>
            <person name="Lai M.-C."/>
            <person name="Chen S.-C."/>
        </authorList>
    </citation>
    <scope>NUCLEOTIDE SEQUENCE [LARGE SCALE GENOMIC DNA]</scope>
    <source>
        <strain evidence="13 14">CWC-04</strain>
    </source>
</reference>
<dbReference type="NCBIfam" id="NF003793">
    <property type="entry name" value="PRK05382.1"/>
    <property type="match status" value="1"/>
</dbReference>
<organism evidence="13 14">
    <name type="scientific">Methanooceanicella nereidis</name>
    <dbReference type="NCBI Taxonomy" id="2052831"/>
    <lineage>
        <taxon>Archaea</taxon>
        <taxon>Methanobacteriati</taxon>
        <taxon>Methanobacteriota</taxon>
        <taxon>Stenosarchaea group</taxon>
        <taxon>Methanomicrobia</taxon>
        <taxon>Methanocellales</taxon>
        <taxon>Methanocellaceae</taxon>
        <taxon>Methanooceanicella</taxon>
    </lineage>
</organism>
<name>A0AAP2W5V5_9EURY</name>